<name>A0ABR5IEN0_9ACTN</name>
<feature type="domain" description="NADPH-dependent FMN reductase-like" evidence="1">
    <location>
        <begin position="14"/>
        <end position="164"/>
    </location>
</feature>
<protein>
    <submittedName>
        <fullName evidence="2">FMN reductase</fullName>
    </submittedName>
</protein>
<dbReference type="PANTHER" id="PTHR30543:SF21">
    <property type="entry name" value="NAD(P)H-DEPENDENT FMN REDUCTASE LOT6"/>
    <property type="match status" value="1"/>
</dbReference>
<evidence type="ECO:0000313" key="2">
    <source>
        <dbReference type="EMBL" id="KNA92118.1"/>
    </source>
</evidence>
<dbReference type="Proteomes" id="UP000037247">
    <property type="component" value="Unassembled WGS sequence"/>
</dbReference>
<dbReference type="Gene3D" id="3.40.50.360">
    <property type="match status" value="1"/>
</dbReference>
<evidence type="ECO:0000259" key="1">
    <source>
        <dbReference type="Pfam" id="PF03358"/>
    </source>
</evidence>
<sequence>MPDHDITAQNANVTVAVLVGSLRSASINRQLAESVVDKAPAGIEFSVVDNIGRVPFYNEDIDYAPGSGDGVLDPEVVALRERVAAADAVLIVTPEYNGSAPAVLKNAIDWLSRPYGSGALTGKPVGVIGVALGRFGGAWSREDIRKSVKIAGGQVVEEVEFGVSGSQLGDSGRLPAEVIDGAVDAVRVLGSEVAVAV</sequence>
<dbReference type="PANTHER" id="PTHR30543">
    <property type="entry name" value="CHROMATE REDUCTASE"/>
    <property type="match status" value="1"/>
</dbReference>
<dbReference type="InterPro" id="IPR005025">
    <property type="entry name" value="FMN_Rdtase-like_dom"/>
</dbReference>
<dbReference type="SUPFAM" id="SSF52218">
    <property type="entry name" value="Flavoproteins"/>
    <property type="match status" value="1"/>
</dbReference>
<accession>A0ABR5IEN0</accession>
<reference evidence="2 3" key="1">
    <citation type="submission" date="2015-05" db="EMBL/GenBank/DDBJ databases">
        <title>Draft genome sequence of the bacterium Gordonia jacobaea a new member of the Gordonia genus.</title>
        <authorList>
            <person name="Jimenez-Galisteo G."/>
            <person name="Dominguez A."/>
            <person name="Munoz E."/>
            <person name="Vinas M."/>
        </authorList>
    </citation>
    <scope>NUCLEOTIDE SEQUENCE [LARGE SCALE GENOMIC DNA]</scope>
    <source>
        <strain evidence="3">mv1</strain>
    </source>
</reference>
<dbReference type="Pfam" id="PF03358">
    <property type="entry name" value="FMN_red"/>
    <property type="match status" value="1"/>
</dbReference>
<dbReference type="InterPro" id="IPR050712">
    <property type="entry name" value="NAD(P)H-dep_reductase"/>
</dbReference>
<organism evidence="2 3">
    <name type="scientific">Gordonia jacobaea</name>
    <dbReference type="NCBI Taxonomy" id="122202"/>
    <lineage>
        <taxon>Bacteria</taxon>
        <taxon>Bacillati</taxon>
        <taxon>Actinomycetota</taxon>
        <taxon>Actinomycetes</taxon>
        <taxon>Mycobacteriales</taxon>
        <taxon>Gordoniaceae</taxon>
        <taxon>Gordonia</taxon>
    </lineage>
</organism>
<proteinExistence type="predicted"/>
<comment type="caution">
    <text evidence="2">The sequence shown here is derived from an EMBL/GenBank/DDBJ whole genome shotgun (WGS) entry which is preliminary data.</text>
</comment>
<gene>
    <name evidence="2" type="ORF">ABW18_08170</name>
</gene>
<dbReference type="EMBL" id="LDTZ01000015">
    <property type="protein sequence ID" value="KNA92118.1"/>
    <property type="molecule type" value="Genomic_DNA"/>
</dbReference>
<keyword evidence="3" id="KW-1185">Reference proteome</keyword>
<dbReference type="InterPro" id="IPR029039">
    <property type="entry name" value="Flavoprotein-like_sf"/>
</dbReference>
<dbReference type="RefSeq" id="WP_049698450.1">
    <property type="nucleotide sequence ID" value="NZ_JAQDQF010000009.1"/>
</dbReference>
<evidence type="ECO:0000313" key="3">
    <source>
        <dbReference type="Proteomes" id="UP000037247"/>
    </source>
</evidence>